<dbReference type="AlphaFoldDB" id="A0A484N0M2"/>
<name>A0A484N0M2_9ASTE</name>
<dbReference type="EMBL" id="OOIL02005264">
    <property type="protein sequence ID" value="VFQ94389.1"/>
    <property type="molecule type" value="Genomic_DNA"/>
</dbReference>
<keyword evidence="2" id="KW-1185">Reference proteome</keyword>
<dbReference type="Proteomes" id="UP000595140">
    <property type="component" value="Unassembled WGS sequence"/>
</dbReference>
<organism evidence="1 2">
    <name type="scientific">Cuscuta campestris</name>
    <dbReference type="NCBI Taxonomy" id="132261"/>
    <lineage>
        <taxon>Eukaryota</taxon>
        <taxon>Viridiplantae</taxon>
        <taxon>Streptophyta</taxon>
        <taxon>Embryophyta</taxon>
        <taxon>Tracheophyta</taxon>
        <taxon>Spermatophyta</taxon>
        <taxon>Magnoliopsida</taxon>
        <taxon>eudicotyledons</taxon>
        <taxon>Gunneridae</taxon>
        <taxon>Pentapetalae</taxon>
        <taxon>asterids</taxon>
        <taxon>lamiids</taxon>
        <taxon>Solanales</taxon>
        <taxon>Convolvulaceae</taxon>
        <taxon>Cuscuteae</taxon>
        <taxon>Cuscuta</taxon>
        <taxon>Cuscuta subgen. Grammica</taxon>
        <taxon>Cuscuta sect. Cleistogrammica</taxon>
    </lineage>
</organism>
<accession>A0A484N0M2</accession>
<evidence type="ECO:0000313" key="2">
    <source>
        <dbReference type="Proteomes" id="UP000595140"/>
    </source>
</evidence>
<sequence length="73" mass="8114">MLTLFKCVAYLQTEEFFGTVFLSIGHILCTLNMPSMPQIYNYFLFVDLGLDHSLVVTPNSSSGMTSSTSLGKR</sequence>
<proteinExistence type="predicted"/>
<protein>
    <submittedName>
        <fullName evidence="1">Uncharacterized protein</fullName>
    </submittedName>
</protein>
<reference evidence="1 2" key="1">
    <citation type="submission" date="2018-04" db="EMBL/GenBank/DDBJ databases">
        <authorList>
            <person name="Vogel A."/>
        </authorList>
    </citation>
    <scope>NUCLEOTIDE SEQUENCE [LARGE SCALE GENOMIC DNA]</scope>
</reference>
<gene>
    <name evidence="1" type="ORF">CCAM_LOCUS36165</name>
</gene>
<evidence type="ECO:0000313" key="1">
    <source>
        <dbReference type="EMBL" id="VFQ94389.1"/>
    </source>
</evidence>